<sequence>MAVTVTGTLTSFGGVAIPAGLRPELWFVPTGTGRRGGQLLTAEHVRAALTGAAWSAQLEVTAGVVPPRKYRPLVKHFREDGKFAAQYFVDFEFPVPFGGGDISTFPDVELGPWTILTQLEDPEPSGYKGYWRHAAPGDPDDGTRTGTGDVFLIY</sequence>
<keyword evidence="2" id="KW-1185">Reference proteome</keyword>
<name>A0A7W4YDS8_9MICO</name>
<accession>A0A7W4YDS8</accession>
<comment type="caution">
    <text evidence="1">The sequence shown here is derived from an EMBL/GenBank/DDBJ whole genome shotgun (WGS) entry which is preliminary data.</text>
</comment>
<dbReference type="EMBL" id="JACHWJ010000001">
    <property type="protein sequence ID" value="MBB2956779.1"/>
    <property type="molecule type" value="Genomic_DNA"/>
</dbReference>
<organism evidence="1 2">
    <name type="scientific">Pseudoclavibacter helvolus</name>
    <dbReference type="NCBI Taxonomy" id="255205"/>
    <lineage>
        <taxon>Bacteria</taxon>
        <taxon>Bacillati</taxon>
        <taxon>Actinomycetota</taxon>
        <taxon>Actinomycetes</taxon>
        <taxon>Micrococcales</taxon>
        <taxon>Microbacteriaceae</taxon>
        <taxon>Pseudoclavibacter</taxon>
    </lineage>
</organism>
<dbReference type="AlphaFoldDB" id="A0A7W4YDS8"/>
<gene>
    <name evidence="1" type="ORF">FHX72_000891</name>
</gene>
<proteinExistence type="predicted"/>
<dbReference type="Proteomes" id="UP000545286">
    <property type="component" value="Unassembled WGS sequence"/>
</dbReference>
<evidence type="ECO:0000313" key="2">
    <source>
        <dbReference type="Proteomes" id="UP000545286"/>
    </source>
</evidence>
<protein>
    <submittedName>
        <fullName evidence="1">Uncharacterized protein</fullName>
    </submittedName>
</protein>
<evidence type="ECO:0000313" key="1">
    <source>
        <dbReference type="EMBL" id="MBB2956779.1"/>
    </source>
</evidence>
<dbReference type="RefSeq" id="WP_183623196.1">
    <property type="nucleotide sequence ID" value="NZ_JACHWJ010000001.1"/>
</dbReference>
<reference evidence="1 2" key="1">
    <citation type="submission" date="2020-08" db="EMBL/GenBank/DDBJ databases">
        <title>Sequencing the genomes of 1000 actinobacteria strains.</title>
        <authorList>
            <person name="Klenk H.-P."/>
        </authorList>
    </citation>
    <scope>NUCLEOTIDE SEQUENCE [LARGE SCALE GENOMIC DNA]</scope>
    <source>
        <strain evidence="1 2">DSM 20419</strain>
    </source>
</reference>